<dbReference type="Proteomes" id="UP000664203">
    <property type="component" value="Unassembled WGS sequence"/>
</dbReference>
<protein>
    <recommendedName>
        <fullName evidence="5">RING-type domain-containing protein</fullName>
    </recommendedName>
</protein>
<dbReference type="GO" id="GO:0008270">
    <property type="term" value="F:zinc ion binding"/>
    <property type="evidence" value="ECO:0007669"/>
    <property type="project" value="UniProtKB-KW"/>
</dbReference>
<feature type="domain" description="RING-type" evidence="5">
    <location>
        <begin position="46"/>
        <end position="97"/>
    </location>
</feature>
<dbReference type="PROSITE" id="PS50089">
    <property type="entry name" value="ZF_RING_2"/>
    <property type="match status" value="1"/>
</dbReference>
<evidence type="ECO:0000313" key="6">
    <source>
        <dbReference type="EMBL" id="CAF9912484.1"/>
    </source>
</evidence>
<dbReference type="Pfam" id="PF13639">
    <property type="entry name" value="zf-RING_2"/>
    <property type="match status" value="1"/>
</dbReference>
<dbReference type="InterPro" id="IPR001841">
    <property type="entry name" value="Znf_RING"/>
</dbReference>
<comment type="caution">
    <text evidence="6">The sequence shown here is derived from an EMBL/GenBank/DDBJ whole genome shotgun (WGS) entry which is preliminary data.</text>
</comment>
<dbReference type="OrthoDB" id="8062037at2759"/>
<dbReference type="SUPFAM" id="SSF57850">
    <property type="entry name" value="RING/U-box"/>
    <property type="match status" value="1"/>
</dbReference>
<name>A0A8H3ETR4_9LECA</name>
<keyword evidence="7" id="KW-1185">Reference proteome</keyword>
<sequence>MEIIRPFSIEGPEQEKFEHGVRKMIDEFLEELPRMETSEIENGSQCMICQCEYDLGISDADTIEEAEEAVRLPCGHLGGRQCILKWLKLGNSCPMCRKKVYLVVPWPHIIPDEKYWDKLKYFVPSFDDICRTLFRSDYTLENMGSGLRGRSPPGWIVRPPGCDNEDDKSLLCFFHDRGNRRRFARKILSTPPPEVEKAAWMLQTYPEPRELQAHVEALASAFETANPRGVLYIQLRDDGGATIYQVDTYTHSDMPYQDEGFFRTLVLRRALNGAPLNWGKGCQGSWWAYVGDGDDFHTGDLHFWEEIGGQSSDFDSDGGIDDPDRDGGIGAEAIAAFGR</sequence>
<keyword evidence="2 4" id="KW-0863">Zinc-finger</keyword>
<gene>
    <name evidence="6" type="ORF">ALECFALPRED_008127</name>
</gene>
<dbReference type="Gene3D" id="3.30.40.10">
    <property type="entry name" value="Zinc/RING finger domain, C3HC4 (zinc finger)"/>
    <property type="match status" value="1"/>
</dbReference>
<evidence type="ECO:0000256" key="4">
    <source>
        <dbReference type="PROSITE-ProRule" id="PRU00175"/>
    </source>
</evidence>
<evidence type="ECO:0000256" key="1">
    <source>
        <dbReference type="ARBA" id="ARBA00022723"/>
    </source>
</evidence>
<dbReference type="InterPro" id="IPR013083">
    <property type="entry name" value="Znf_RING/FYVE/PHD"/>
</dbReference>
<evidence type="ECO:0000259" key="5">
    <source>
        <dbReference type="PROSITE" id="PS50089"/>
    </source>
</evidence>
<evidence type="ECO:0000256" key="2">
    <source>
        <dbReference type="ARBA" id="ARBA00022771"/>
    </source>
</evidence>
<dbReference type="PANTHER" id="PTHR15710">
    <property type="entry name" value="E3 UBIQUITIN-PROTEIN LIGASE PRAJA"/>
    <property type="match status" value="1"/>
</dbReference>
<keyword evidence="3" id="KW-0862">Zinc</keyword>
<keyword evidence="1" id="KW-0479">Metal-binding</keyword>
<dbReference type="EMBL" id="CAJPDR010000055">
    <property type="protein sequence ID" value="CAF9912484.1"/>
    <property type="molecule type" value="Genomic_DNA"/>
</dbReference>
<proteinExistence type="predicted"/>
<dbReference type="SMART" id="SM00184">
    <property type="entry name" value="RING"/>
    <property type="match status" value="1"/>
</dbReference>
<evidence type="ECO:0000313" key="7">
    <source>
        <dbReference type="Proteomes" id="UP000664203"/>
    </source>
</evidence>
<accession>A0A8H3ETR4</accession>
<organism evidence="6 7">
    <name type="scientific">Alectoria fallacina</name>
    <dbReference type="NCBI Taxonomy" id="1903189"/>
    <lineage>
        <taxon>Eukaryota</taxon>
        <taxon>Fungi</taxon>
        <taxon>Dikarya</taxon>
        <taxon>Ascomycota</taxon>
        <taxon>Pezizomycotina</taxon>
        <taxon>Lecanoromycetes</taxon>
        <taxon>OSLEUM clade</taxon>
        <taxon>Lecanoromycetidae</taxon>
        <taxon>Lecanorales</taxon>
        <taxon>Lecanorineae</taxon>
        <taxon>Parmeliaceae</taxon>
        <taxon>Alectoria</taxon>
    </lineage>
</organism>
<evidence type="ECO:0000256" key="3">
    <source>
        <dbReference type="ARBA" id="ARBA00022833"/>
    </source>
</evidence>
<reference evidence="6" key="1">
    <citation type="submission" date="2021-03" db="EMBL/GenBank/DDBJ databases">
        <authorList>
            <person name="Tagirdzhanova G."/>
        </authorList>
    </citation>
    <scope>NUCLEOTIDE SEQUENCE</scope>
</reference>
<dbReference type="AlphaFoldDB" id="A0A8H3ETR4"/>